<feature type="compositionally biased region" description="Basic and acidic residues" evidence="1">
    <location>
        <begin position="62"/>
        <end position="71"/>
    </location>
</feature>
<organism evidence="2 3">
    <name type="scientific">Homarus americanus</name>
    <name type="common">American lobster</name>
    <dbReference type="NCBI Taxonomy" id="6706"/>
    <lineage>
        <taxon>Eukaryota</taxon>
        <taxon>Metazoa</taxon>
        <taxon>Ecdysozoa</taxon>
        <taxon>Arthropoda</taxon>
        <taxon>Crustacea</taxon>
        <taxon>Multicrustacea</taxon>
        <taxon>Malacostraca</taxon>
        <taxon>Eumalacostraca</taxon>
        <taxon>Eucarida</taxon>
        <taxon>Decapoda</taxon>
        <taxon>Pleocyemata</taxon>
        <taxon>Astacidea</taxon>
        <taxon>Nephropoidea</taxon>
        <taxon>Nephropidae</taxon>
        <taxon>Homarus</taxon>
    </lineage>
</organism>
<accession>A0A8J5JMA2</accession>
<evidence type="ECO:0000313" key="3">
    <source>
        <dbReference type="Proteomes" id="UP000747542"/>
    </source>
</evidence>
<feature type="compositionally biased region" description="Basic and acidic residues" evidence="1">
    <location>
        <begin position="84"/>
        <end position="104"/>
    </location>
</feature>
<gene>
    <name evidence="2" type="ORF">Hamer_G007702</name>
</gene>
<dbReference type="Proteomes" id="UP000747542">
    <property type="component" value="Unassembled WGS sequence"/>
</dbReference>
<evidence type="ECO:0000256" key="1">
    <source>
        <dbReference type="SAM" id="MobiDB-lite"/>
    </source>
</evidence>
<feature type="non-terminal residue" evidence="2">
    <location>
        <position position="1"/>
    </location>
</feature>
<proteinExistence type="predicted"/>
<dbReference type="EMBL" id="JAHLQT010030594">
    <property type="protein sequence ID" value="KAG7160922.1"/>
    <property type="molecule type" value="Genomic_DNA"/>
</dbReference>
<dbReference type="AlphaFoldDB" id="A0A8J5JMA2"/>
<reference evidence="2" key="1">
    <citation type="journal article" date="2021" name="Sci. Adv.">
        <title>The American lobster genome reveals insights on longevity, neural, and immune adaptations.</title>
        <authorList>
            <person name="Polinski J.M."/>
            <person name="Zimin A.V."/>
            <person name="Clark K.F."/>
            <person name="Kohn A.B."/>
            <person name="Sadowski N."/>
            <person name="Timp W."/>
            <person name="Ptitsyn A."/>
            <person name="Khanna P."/>
            <person name="Romanova D.Y."/>
            <person name="Williams P."/>
            <person name="Greenwood S.J."/>
            <person name="Moroz L.L."/>
            <person name="Walt D.R."/>
            <person name="Bodnar A.G."/>
        </authorList>
    </citation>
    <scope>NUCLEOTIDE SEQUENCE</scope>
    <source>
        <strain evidence="2">GMGI-L3</strain>
    </source>
</reference>
<name>A0A8J5JMA2_HOMAM</name>
<comment type="caution">
    <text evidence="2">The sequence shown here is derived from an EMBL/GenBank/DDBJ whole genome shotgun (WGS) entry which is preliminary data.</text>
</comment>
<keyword evidence="3" id="KW-1185">Reference proteome</keyword>
<protein>
    <submittedName>
        <fullName evidence="2">Uncharacterized protein</fullName>
    </submittedName>
</protein>
<feature type="region of interest" description="Disordered" evidence="1">
    <location>
        <begin position="1"/>
        <end position="114"/>
    </location>
</feature>
<feature type="region of interest" description="Disordered" evidence="1">
    <location>
        <begin position="129"/>
        <end position="148"/>
    </location>
</feature>
<sequence>MFKKMELQSEEEERGPRPLKRFTPPPEGEEEDSDDEEYSDEEYSDEDDEEDSEEEEEEDEDERKPKYKDEVLEMSAKKAASLRAKFEKWESEVERNNEYNRGEAPEGEEEGMPSIDTARNLRAMFENKAQEASRPVTNHPKVKINRFV</sequence>
<evidence type="ECO:0000313" key="2">
    <source>
        <dbReference type="EMBL" id="KAG7160922.1"/>
    </source>
</evidence>
<feature type="compositionally biased region" description="Acidic residues" evidence="1">
    <location>
        <begin position="27"/>
        <end position="61"/>
    </location>
</feature>